<dbReference type="SUPFAM" id="SSF52540">
    <property type="entry name" value="P-loop containing nucleoside triphosphate hydrolases"/>
    <property type="match status" value="2"/>
</dbReference>
<dbReference type="PROSITE" id="PS00211">
    <property type="entry name" value="ABC_TRANSPORTER_1"/>
    <property type="match status" value="1"/>
</dbReference>
<dbReference type="InterPro" id="IPR027417">
    <property type="entry name" value="P-loop_NTPase"/>
</dbReference>
<feature type="domain" description="ABC transporter" evidence="4">
    <location>
        <begin position="12"/>
        <end position="244"/>
    </location>
</feature>
<dbReference type="InterPro" id="IPR003439">
    <property type="entry name" value="ABC_transporter-like_ATP-bd"/>
</dbReference>
<feature type="domain" description="ABC transporter" evidence="4">
    <location>
        <begin position="260"/>
        <end position="508"/>
    </location>
</feature>
<dbReference type="CDD" id="cd03215">
    <property type="entry name" value="ABC_Carb_Monos_II"/>
    <property type="match status" value="1"/>
</dbReference>
<dbReference type="SMART" id="SM00382">
    <property type="entry name" value="AAA"/>
    <property type="match status" value="2"/>
</dbReference>
<gene>
    <name evidence="5" type="ORF">DDQ50_14650</name>
</gene>
<dbReference type="OrthoDB" id="4973918at2"/>
<organism evidence="5 6">
    <name type="scientific">Amnibacterium flavum</name>
    <dbReference type="NCBI Taxonomy" id="2173173"/>
    <lineage>
        <taxon>Bacteria</taxon>
        <taxon>Bacillati</taxon>
        <taxon>Actinomycetota</taxon>
        <taxon>Actinomycetes</taxon>
        <taxon>Micrococcales</taxon>
        <taxon>Microbacteriaceae</taxon>
        <taxon>Amnibacterium</taxon>
    </lineage>
</organism>
<accession>A0A2V1HPL5</accession>
<dbReference type="RefSeq" id="WP_116757537.1">
    <property type="nucleotide sequence ID" value="NZ_JBHUEX010000001.1"/>
</dbReference>
<evidence type="ECO:0000256" key="3">
    <source>
        <dbReference type="SAM" id="MobiDB-lite"/>
    </source>
</evidence>
<dbReference type="AlphaFoldDB" id="A0A2V1HPL5"/>
<dbReference type="PANTHER" id="PTHR43790:SF4">
    <property type="entry name" value="GUANOSINE IMPORT ATP-BINDING PROTEIN NUPO"/>
    <property type="match status" value="1"/>
</dbReference>
<protein>
    <submittedName>
        <fullName evidence="5">Heme ABC transporter ATP-binding protein</fullName>
    </submittedName>
</protein>
<comment type="caution">
    <text evidence="5">The sequence shown here is derived from an EMBL/GenBank/DDBJ whole genome shotgun (WGS) entry which is preliminary data.</text>
</comment>
<feature type="region of interest" description="Disordered" evidence="3">
    <location>
        <begin position="504"/>
        <end position="527"/>
    </location>
</feature>
<sequence>MITTPSETGRVLAARSVSKSYGSVRALDDVDIVVAPGRVHAIVGENGAGKSTLAKILAGIELPSAGTMTLGESSYAPRDRADARAAGITMVPQQLSLVGELSLVENLLLTGTRAVVSRRAARETLVDTLLRAGVSVSLDAPTASLSQAHRQLGEIVVALAEGARTLILDEPTASLGPLEVGGLFEHLRGLRELGTAIVLITHRLDEVRQVADDVTVLSHGADVHTGSAVGLEPRRIAQLMVGELPEAPEHSARSVGQAVLRADRVSTDETSDASLRDVSIEVRASEIVGVAGVAGSGQNALLDVLAGFTRPRTGTVTVDGESGSAVELLRNGVAWIPEERSEATVPGMSIGENLAVYDSARGRATRGSARGGTRRVAQKETLTAFDVRPAVPALAASGLSGGNQQKLLVARELGAAWETADGEQRHPRAVLAYGPTQGLDLRASAAIRERLIDLAERGAAVLVASHDLEEILAVADRVVVMFGGRIVADLPVSEATTQRLGEAMAGITSADQPDPSGTPATDTKEPS</sequence>
<dbReference type="Gene3D" id="3.40.50.300">
    <property type="entry name" value="P-loop containing nucleotide triphosphate hydrolases"/>
    <property type="match status" value="2"/>
</dbReference>
<evidence type="ECO:0000256" key="1">
    <source>
        <dbReference type="ARBA" id="ARBA00022741"/>
    </source>
</evidence>
<evidence type="ECO:0000313" key="5">
    <source>
        <dbReference type="EMBL" id="PVZ93552.1"/>
    </source>
</evidence>
<reference evidence="5 6" key="1">
    <citation type="submission" date="2018-05" db="EMBL/GenBank/DDBJ databases">
        <title>Amnibacterium sp. M8JJ-5, whole genome shotgun sequence.</title>
        <authorList>
            <person name="Tuo L."/>
        </authorList>
    </citation>
    <scope>NUCLEOTIDE SEQUENCE [LARGE SCALE GENOMIC DNA]</scope>
    <source>
        <strain evidence="5 6">M8JJ-5</strain>
    </source>
</reference>
<evidence type="ECO:0000259" key="4">
    <source>
        <dbReference type="PROSITE" id="PS50893"/>
    </source>
</evidence>
<dbReference type="InterPro" id="IPR017871">
    <property type="entry name" value="ABC_transporter-like_CS"/>
</dbReference>
<dbReference type="Pfam" id="PF00005">
    <property type="entry name" value="ABC_tran"/>
    <property type="match status" value="2"/>
</dbReference>
<dbReference type="InterPro" id="IPR003593">
    <property type="entry name" value="AAA+_ATPase"/>
</dbReference>
<dbReference type="PROSITE" id="PS50893">
    <property type="entry name" value="ABC_TRANSPORTER_2"/>
    <property type="match status" value="2"/>
</dbReference>
<evidence type="ECO:0000256" key="2">
    <source>
        <dbReference type="ARBA" id="ARBA00022840"/>
    </source>
</evidence>
<proteinExistence type="predicted"/>
<dbReference type="GO" id="GO:0016887">
    <property type="term" value="F:ATP hydrolysis activity"/>
    <property type="evidence" value="ECO:0007669"/>
    <property type="project" value="InterPro"/>
</dbReference>
<dbReference type="EMBL" id="QEOP01000003">
    <property type="protein sequence ID" value="PVZ93552.1"/>
    <property type="molecule type" value="Genomic_DNA"/>
</dbReference>
<keyword evidence="1" id="KW-0547">Nucleotide-binding</keyword>
<keyword evidence="2 5" id="KW-0067">ATP-binding</keyword>
<dbReference type="PANTHER" id="PTHR43790">
    <property type="entry name" value="CARBOHYDRATE TRANSPORT ATP-BINDING PROTEIN MG119-RELATED"/>
    <property type="match status" value="1"/>
</dbReference>
<dbReference type="InterPro" id="IPR050107">
    <property type="entry name" value="ABC_carbohydrate_import_ATPase"/>
</dbReference>
<dbReference type="Proteomes" id="UP000244893">
    <property type="component" value="Unassembled WGS sequence"/>
</dbReference>
<name>A0A2V1HPL5_9MICO</name>
<evidence type="ECO:0000313" key="6">
    <source>
        <dbReference type="Proteomes" id="UP000244893"/>
    </source>
</evidence>
<dbReference type="CDD" id="cd03216">
    <property type="entry name" value="ABC_Carb_Monos_I"/>
    <property type="match status" value="1"/>
</dbReference>
<keyword evidence="6" id="KW-1185">Reference proteome</keyword>
<dbReference type="GO" id="GO:0005524">
    <property type="term" value="F:ATP binding"/>
    <property type="evidence" value="ECO:0007669"/>
    <property type="project" value="UniProtKB-KW"/>
</dbReference>